<evidence type="ECO:0000256" key="1">
    <source>
        <dbReference type="ARBA" id="ARBA00022723"/>
    </source>
</evidence>
<dbReference type="Gene3D" id="3.30.2020.30">
    <property type="match status" value="1"/>
</dbReference>
<name>A0A286ES68_9NEIS</name>
<proteinExistence type="predicted"/>
<sequence>MNAPQEIRLQPQRDILVLVYENQTFELSAEYLRVYSPSAQVRGHGTGNAILQTGKRHVKITDLDTVGNYALKISFSDGHDSGLYSWDYLCDLAQNHAAHWQDYLHRLHHANASRDIQPA</sequence>
<accession>A0A286ES68</accession>
<evidence type="ECO:0000313" key="5">
    <source>
        <dbReference type="Proteomes" id="UP000219669"/>
    </source>
</evidence>
<keyword evidence="5" id="KW-1185">Reference proteome</keyword>
<dbReference type="AlphaFoldDB" id="A0A286ES68"/>
<dbReference type="GO" id="GO:0046872">
    <property type="term" value="F:metal ion binding"/>
    <property type="evidence" value="ECO:0007669"/>
    <property type="project" value="UniProtKB-KW"/>
</dbReference>
<dbReference type="PANTHER" id="PTHR35303">
    <property type="entry name" value="OS02G0197800 PROTEIN"/>
    <property type="match status" value="1"/>
</dbReference>
<dbReference type="PANTHER" id="PTHR35303:SF5">
    <property type="entry name" value="OS02G0197800 PROTEIN"/>
    <property type="match status" value="1"/>
</dbReference>
<dbReference type="Proteomes" id="UP000219669">
    <property type="component" value="Unassembled WGS sequence"/>
</dbReference>
<feature type="domain" description="Gamma-butyrobetaine hydroxylase-like N-terminal" evidence="3">
    <location>
        <begin position="7"/>
        <end position="89"/>
    </location>
</feature>
<keyword evidence="2" id="KW-0408">Iron</keyword>
<dbReference type="InterPro" id="IPR010376">
    <property type="entry name" value="GBBH-like_N"/>
</dbReference>
<dbReference type="InterPro" id="IPR038492">
    <property type="entry name" value="GBBH-like_N_sf"/>
</dbReference>
<gene>
    <name evidence="4" type="ORF">SAMN02746062_02292</name>
</gene>
<dbReference type="Pfam" id="PF06155">
    <property type="entry name" value="GBBH-like_N"/>
    <property type="match status" value="1"/>
</dbReference>
<reference evidence="4 5" key="1">
    <citation type="submission" date="2017-09" db="EMBL/GenBank/DDBJ databases">
        <authorList>
            <person name="Ehlers B."/>
            <person name="Leendertz F.H."/>
        </authorList>
    </citation>
    <scope>NUCLEOTIDE SEQUENCE [LARGE SCALE GENOMIC DNA]</scope>
    <source>
        <strain evidence="4 5">DSM 16848</strain>
    </source>
</reference>
<evidence type="ECO:0000256" key="2">
    <source>
        <dbReference type="ARBA" id="ARBA00023004"/>
    </source>
</evidence>
<dbReference type="OrthoDB" id="9794178at2"/>
<keyword evidence="1" id="KW-0479">Metal-binding</keyword>
<evidence type="ECO:0000259" key="3">
    <source>
        <dbReference type="Pfam" id="PF06155"/>
    </source>
</evidence>
<dbReference type="RefSeq" id="WP_097115228.1">
    <property type="nucleotide sequence ID" value="NZ_CP083931.1"/>
</dbReference>
<organism evidence="4 5">
    <name type="scientific">Alysiella filiformis DSM 16848</name>
    <dbReference type="NCBI Taxonomy" id="1120981"/>
    <lineage>
        <taxon>Bacteria</taxon>
        <taxon>Pseudomonadati</taxon>
        <taxon>Pseudomonadota</taxon>
        <taxon>Betaproteobacteria</taxon>
        <taxon>Neisseriales</taxon>
        <taxon>Neisseriaceae</taxon>
        <taxon>Alysiella</taxon>
    </lineage>
</organism>
<evidence type="ECO:0000313" key="4">
    <source>
        <dbReference type="EMBL" id="SOD73756.1"/>
    </source>
</evidence>
<protein>
    <submittedName>
        <fullName evidence="4">DUF971 family protein</fullName>
    </submittedName>
</protein>
<dbReference type="EMBL" id="OCNF01000035">
    <property type="protein sequence ID" value="SOD73756.1"/>
    <property type="molecule type" value="Genomic_DNA"/>
</dbReference>